<dbReference type="Gene3D" id="3.40.640.10">
    <property type="entry name" value="Type I PLP-dependent aspartate aminotransferase-like (Major domain)"/>
    <property type="match status" value="1"/>
</dbReference>
<feature type="binding site" evidence="5">
    <location>
        <begin position="96"/>
        <end position="97"/>
    </location>
    <ligand>
        <name>pyridoxal 5'-phosphate</name>
        <dbReference type="ChEBI" id="CHEBI:597326"/>
    </ligand>
</feature>
<comment type="pathway">
    <text evidence="5">Amino-acid biosynthesis; L-arginine biosynthesis; N(2)-acetyl-L-ornithine from L-glutamate: step 4/4.</text>
</comment>
<evidence type="ECO:0000256" key="2">
    <source>
        <dbReference type="ARBA" id="ARBA00022605"/>
    </source>
</evidence>
<dbReference type="InterPro" id="IPR050103">
    <property type="entry name" value="Class-III_PLP-dep_AT"/>
</dbReference>
<comment type="catalytic activity">
    <reaction evidence="5">
        <text>N(2)-acetyl-L-ornithine + 2-oxoglutarate = N-acetyl-L-glutamate 5-semialdehyde + L-glutamate</text>
        <dbReference type="Rhea" id="RHEA:18049"/>
        <dbReference type="ChEBI" id="CHEBI:16810"/>
        <dbReference type="ChEBI" id="CHEBI:29123"/>
        <dbReference type="ChEBI" id="CHEBI:29985"/>
        <dbReference type="ChEBI" id="CHEBI:57805"/>
        <dbReference type="EC" id="2.6.1.11"/>
    </reaction>
</comment>
<sequence length="399" mass="42533">MTDSVMPTYGRLDVAFAKGQGTWLTDTQGNQYLDALSGIAVCNLGHCHPAVTKAVQHQAETLIHTSNFYQIPLQTQLADKLTQVSGMEQAFFCNSGAEANEAAIKIARKYGHSKGIDKPVIIVMDGSFHGRTMATLTATGNAKVQVGFDPLLPGFVRVPYNDLDALRMAIGHWPEAVAVLLEPVQGEGGIKVPDSEYLAGVRSICTQRKLLMMLDEVQTGVGRTGQWFAFQHNETVLPDVMTLAKGLGNGVPIGACLVAGSAVGVLQAGNHGSTFGGNPLACSAALAVLETIEKDGLCQHVTTLSDQMLRSFKNKLGDRDGVKDIRALGFMFGIELSIPCGDLVRLALAEGLLINVTADKVIRLVPPMIINAEEAELIVEKVSKLVLTFLSSHAVESVA</sequence>
<feature type="binding site" evidence="5">
    <location>
        <position position="131"/>
    </location>
    <ligand>
        <name>N(2)-acetyl-L-ornithine</name>
        <dbReference type="ChEBI" id="CHEBI:57805"/>
    </ligand>
</feature>
<comment type="similarity">
    <text evidence="5">Belongs to the class-III pyridoxal-phosphate-dependent aminotransferase family. ArgD subfamily.</text>
</comment>
<dbReference type="NCBIfam" id="TIGR00707">
    <property type="entry name" value="argD"/>
    <property type="match status" value="1"/>
</dbReference>
<name>A0A0A0BGV1_9GAMM</name>
<dbReference type="PANTHER" id="PTHR11986">
    <property type="entry name" value="AMINOTRANSFERASE CLASS III"/>
    <property type="match status" value="1"/>
</dbReference>
<dbReference type="CDD" id="cd00610">
    <property type="entry name" value="OAT_like"/>
    <property type="match status" value="1"/>
</dbReference>
<evidence type="ECO:0000313" key="6">
    <source>
        <dbReference type="EMBL" id="KGM06319.1"/>
    </source>
</evidence>
<dbReference type="Pfam" id="PF00202">
    <property type="entry name" value="Aminotran_3"/>
    <property type="match status" value="1"/>
</dbReference>
<dbReference type="PANTHER" id="PTHR11986:SF79">
    <property type="entry name" value="ACETYLORNITHINE AMINOTRANSFERASE, MITOCHONDRIAL"/>
    <property type="match status" value="1"/>
</dbReference>
<evidence type="ECO:0000256" key="5">
    <source>
        <dbReference type="HAMAP-Rule" id="MF_01107"/>
    </source>
</evidence>
<feature type="modified residue" description="N6-(pyridoxal phosphate)lysine" evidence="5">
    <location>
        <position position="245"/>
    </location>
</feature>
<dbReference type="HAMAP" id="MF_01107">
    <property type="entry name" value="ArgD_aminotrans_3"/>
    <property type="match status" value="1"/>
</dbReference>
<feature type="binding site" evidence="5">
    <location>
        <begin position="215"/>
        <end position="218"/>
    </location>
    <ligand>
        <name>pyridoxal 5'-phosphate</name>
        <dbReference type="ChEBI" id="CHEBI:597326"/>
    </ligand>
</feature>
<dbReference type="GO" id="GO:0005737">
    <property type="term" value="C:cytoplasm"/>
    <property type="evidence" value="ECO:0007669"/>
    <property type="project" value="UniProtKB-SubCell"/>
</dbReference>
<dbReference type="InterPro" id="IPR004636">
    <property type="entry name" value="AcOrn/SuccOrn_fam"/>
</dbReference>
<dbReference type="GO" id="GO:0042802">
    <property type="term" value="F:identical protein binding"/>
    <property type="evidence" value="ECO:0007669"/>
    <property type="project" value="TreeGrafter"/>
</dbReference>
<organism evidence="6 7">
    <name type="scientific">Methylophaga thiooxydans</name>
    <dbReference type="NCBI Taxonomy" id="392484"/>
    <lineage>
        <taxon>Bacteria</taxon>
        <taxon>Pseudomonadati</taxon>
        <taxon>Pseudomonadota</taxon>
        <taxon>Gammaproteobacteria</taxon>
        <taxon>Thiotrichales</taxon>
        <taxon>Piscirickettsiaceae</taxon>
        <taxon>Methylophaga</taxon>
    </lineage>
</organism>
<dbReference type="AlphaFoldDB" id="A0A0A0BGV1"/>
<comment type="cofactor">
    <cofactor evidence="5">
        <name>pyridoxal 5'-phosphate</name>
        <dbReference type="ChEBI" id="CHEBI:597326"/>
    </cofactor>
    <text evidence="5">Binds 1 pyridoxal phosphate per subunit.</text>
</comment>
<dbReference type="PIRSF" id="PIRSF000521">
    <property type="entry name" value="Transaminase_4ab_Lys_Orn"/>
    <property type="match status" value="1"/>
</dbReference>
<dbReference type="EC" id="2.6.1.11" evidence="5"/>
<reference evidence="6 7" key="1">
    <citation type="submission" date="2014-09" db="EMBL/GenBank/DDBJ databases">
        <authorList>
            <person name="Grob C."/>
            <person name="Taubert M."/>
            <person name="Howat A.M."/>
            <person name="Burns O.J."/>
            <person name="Dixon J.L."/>
            <person name="Chen Y."/>
            <person name="Murrell J.C."/>
        </authorList>
    </citation>
    <scope>NUCLEOTIDE SEQUENCE [LARGE SCALE GENOMIC DNA]</scope>
    <source>
        <strain evidence="6">L4</strain>
    </source>
</reference>
<keyword evidence="5" id="KW-0963">Cytoplasm</keyword>
<dbReference type="SUPFAM" id="SSF53383">
    <property type="entry name" value="PLP-dependent transferases"/>
    <property type="match status" value="1"/>
</dbReference>
<keyword evidence="2 5" id="KW-0028">Amino-acid biosynthesis</keyword>
<dbReference type="PROSITE" id="PS00600">
    <property type="entry name" value="AA_TRANSFER_CLASS_3"/>
    <property type="match status" value="1"/>
</dbReference>
<keyword evidence="1 5" id="KW-0032">Aminotransferase</keyword>
<dbReference type="InterPro" id="IPR015424">
    <property type="entry name" value="PyrdxlP-dep_Trfase"/>
</dbReference>
<dbReference type="EMBL" id="JRQD01000005">
    <property type="protein sequence ID" value="KGM06319.1"/>
    <property type="molecule type" value="Genomic_DNA"/>
</dbReference>
<dbReference type="InterPro" id="IPR015422">
    <property type="entry name" value="PyrdxlP-dep_Trfase_small"/>
</dbReference>
<comment type="caution">
    <text evidence="6">The sequence shown here is derived from an EMBL/GenBank/DDBJ whole genome shotgun (WGS) entry which is preliminary data.</text>
</comment>
<dbReference type="InterPro" id="IPR015421">
    <property type="entry name" value="PyrdxlP-dep_Trfase_major"/>
</dbReference>
<gene>
    <name evidence="5" type="primary">argD</name>
    <name evidence="6" type="ORF">LP43_2193</name>
</gene>
<comment type="miscellaneous">
    <text evidence="5">May also have succinyldiaminopimelate aminotransferase activity, thus carrying out the corresponding step in lysine biosynthesis.</text>
</comment>
<dbReference type="Gene3D" id="3.90.1150.10">
    <property type="entry name" value="Aspartate Aminotransferase, domain 1"/>
    <property type="match status" value="1"/>
</dbReference>
<dbReference type="GO" id="GO:0006526">
    <property type="term" value="P:L-arginine biosynthetic process"/>
    <property type="evidence" value="ECO:0007669"/>
    <property type="project" value="UniProtKB-UniRule"/>
</dbReference>
<protein>
    <recommendedName>
        <fullName evidence="5">Acetylornithine aminotransferase</fullName>
        <shortName evidence="5">ACOAT</shortName>
        <ecNumber evidence="5">2.6.1.11</ecNumber>
    </recommendedName>
</protein>
<dbReference type="Proteomes" id="UP000029999">
    <property type="component" value="Unassembled WGS sequence"/>
</dbReference>
<comment type="subunit">
    <text evidence="5">Homodimer.</text>
</comment>
<dbReference type="GO" id="GO:0003992">
    <property type="term" value="F:N2-acetyl-L-ornithine:2-oxoglutarate 5-aminotransferase activity"/>
    <property type="evidence" value="ECO:0007669"/>
    <property type="project" value="UniProtKB-UniRule"/>
</dbReference>
<accession>A0A0A0BGV1</accession>
<feature type="binding site" evidence="5">
    <location>
        <position position="273"/>
    </location>
    <ligand>
        <name>N(2)-acetyl-L-ornithine</name>
        <dbReference type="ChEBI" id="CHEBI:57805"/>
    </ligand>
</feature>
<feature type="binding site" evidence="5">
    <location>
        <position position="128"/>
    </location>
    <ligand>
        <name>pyridoxal 5'-phosphate</name>
        <dbReference type="ChEBI" id="CHEBI:597326"/>
    </ligand>
</feature>
<dbReference type="InterPro" id="IPR049704">
    <property type="entry name" value="Aminotrans_3_PPA_site"/>
</dbReference>
<keyword evidence="5" id="KW-0055">Arginine biosynthesis</keyword>
<dbReference type="InterPro" id="IPR005814">
    <property type="entry name" value="Aminotrans_3"/>
</dbReference>
<evidence type="ECO:0000256" key="3">
    <source>
        <dbReference type="ARBA" id="ARBA00022679"/>
    </source>
</evidence>
<evidence type="ECO:0000256" key="1">
    <source>
        <dbReference type="ARBA" id="ARBA00022576"/>
    </source>
</evidence>
<keyword evidence="3 5" id="KW-0808">Transferase</keyword>
<dbReference type="FunFam" id="3.40.640.10:FF:000004">
    <property type="entry name" value="Acetylornithine aminotransferase"/>
    <property type="match status" value="1"/>
</dbReference>
<feature type="binding site" evidence="5">
    <location>
        <position position="274"/>
    </location>
    <ligand>
        <name>pyridoxal 5'-phosphate</name>
        <dbReference type="ChEBI" id="CHEBI:597326"/>
    </ligand>
</feature>
<dbReference type="STRING" id="392484.LP43_2193"/>
<evidence type="ECO:0000256" key="4">
    <source>
        <dbReference type="ARBA" id="ARBA00022898"/>
    </source>
</evidence>
<dbReference type="NCBIfam" id="NF002325">
    <property type="entry name" value="PRK01278.1"/>
    <property type="match status" value="1"/>
</dbReference>
<dbReference type="GO" id="GO:0030170">
    <property type="term" value="F:pyridoxal phosphate binding"/>
    <property type="evidence" value="ECO:0007669"/>
    <property type="project" value="InterPro"/>
</dbReference>
<dbReference type="UniPathway" id="UPA00068">
    <property type="reaction ID" value="UER00109"/>
</dbReference>
<comment type="subcellular location">
    <subcellularLocation>
        <location evidence="5">Cytoplasm</location>
    </subcellularLocation>
</comment>
<keyword evidence="4 5" id="KW-0663">Pyridoxal phosphate</keyword>
<dbReference type="RefSeq" id="WP_036315133.1">
    <property type="nucleotide sequence ID" value="NZ_JRQD01000005.1"/>
</dbReference>
<proteinExistence type="inferred from homology"/>
<evidence type="ECO:0000313" key="7">
    <source>
        <dbReference type="Proteomes" id="UP000029999"/>
    </source>
</evidence>